<name>A0AAN7NN11_MYCAM</name>
<dbReference type="AlphaFoldDB" id="A0AAN7NN11"/>
<dbReference type="EMBL" id="JAUNZN010000002">
    <property type="protein sequence ID" value="KAK4827364.1"/>
    <property type="molecule type" value="Genomic_DNA"/>
</dbReference>
<comment type="caution">
    <text evidence="2">The sequence shown here is derived from an EMBL/GenBank/DDBJ whole genome shotgun (WGS) entry which is preliminary data.</text>
</comment>
<protein>
    <submittedName>
        <fullName evidence="2">Uncharacterized protein</fullName>
    </submittedName>
</protein>
<sequence>MPFMHANTLQKGSAEQNADRLERVQRRPTKMIKGLENLPCEERLKELGLFSLEKRRLRRDLITVFYYLKSGYKKDRGCLFTRRHMEKTRGYRYKLYQEGLHLDI</sequence>
<keyword evidence="3" id="KW-1185">Reference proteome</keyword>
<gene>
    <name evidence="2" type="ORF">QYF61_017289</name>
</gene>
<accession>A0AAN7NN11</accession>
<proteinExistence type="predicted"/>
<evidence type="ECO:0000313" key="2">
    <source>
        <dbReference type="EMBL" id="KAK4827364.1"/>
    </source>
</evidence>
<feature type="compositionally biased region" description="Polar residues" evidence="1">
    <location>
        <begin position="7"/>
        <end position="16"/>
    </location>
</feature>
<feature type="region of interest" description="Disordered" evidence="1">
    <location>
        <begin position="1"/>
        <end position="23"/>
    </location>
</feature>
<evidence type="ECO:0000313" key="3">
    <source>
        <dbReference type="Proteomes" id="UP001333110"/>
    </source>
</evidence>
<evidence type="ECO:0000256" key="1">
    <source>
        <dbReference type="SAM" id="MobiDB-lite"/>
    </source>
</evidence>
<reference evidence="2 3" key="1">
    <citation type="journal article" date="2023" name="J. Hered.">
        <title>Chromosome-level genome of the wood stork (Mycteria americana) provides insight into avian chromosome evolution.</title>
        <authorList>
            <person name="Flamio R. Jr."/>
            <person name="Ramstad K.M."/>
        </authorList>
    </citation>
    <scope>NUCLEOTIDE SEQUENCE [LARGE SCALE GENOMIC DNA]</scope>
    <source>
        <strain evidence="2">JAX WOST 10</strain>
    </source>
</reference>
<organism evidence="2 3">
    <name type="scientific">Mycteria americana</name>
    <name type="common">Wood stork</name>
    <dbReference type="NCBI Taxonomy" id="33587"/>
    <lineage>
        <taxon>Eukaryota</taxon>
        <taxon>Metazoa</taxon>
        <taxon>Chordata</taxon>
        <taxon>Craniata</taxon>
        <taxon>Vertebrata</taxon>
        <taxon>Euteleostomi</taxon>
        <taxon>Archelosauria</taxon>
        <taxon>Archosauria</taxon>
        <taxon>Dinosauria</taxon>
        <taxon>Saurischia</taxon>
        <taxon>Theropoda</taxon>
        <taxon>Coelurosauria</taxon>
        <taxon>Aves</taxon>
        <taxon>Neognathae</taxon>
        <taxon>Neoaves</taxon>
        <taxon>Aequornithes</taxon>
        <taxon>Ciconiiformes</taxon>
        <taxon>Ciconiidae</taxon>
        <taxon>Mycteria</taxon>
    </lineage>
</organism>
<dbReference type="Proteomes" id="UP001333110">
    <property type="component" value="Unassembled WGS sequence"/>
</dbReference>